<dbReference type="GO" id="GO:0008870">
    <property type="term" value="F:galactoside O-acetyltransferase activity"/>
    <property type="evidence" value="ECO:0007669"/>
    <property type="project" value="TreeGrafter"/>
</dbReference>
<dbReference type="SUPFAM" id="SSF51161">
    <property type="entry name" value="Trimeric LpxA-like enzymes"/>
    <property type="match status" value="1"/>
</dbReference>
<dbReference type="KEGG" id="chg:AXF12_06870"/>
<dbReference type="SMART" id="SM01266">
    <property type="entry name" value="Mac"/>
    <property type="match status" value="1"/>
</dbReference>
<dbReference type="AlphaFoldDB" id="A0AAX2GUX4"/>
<dbReference type="Pfam" id="PF00132">
    <property type="entry name" value="Hexapep"/>
    <property type="match status" value="1"/>
</dbReference>
<dbReference type="CDD" id="cd03357">
    <property type="entry name" value="LbH_MAT_GAT"/>
    <property type="match status" value="1"/>
</dbReference>
<evidence type="ECO:0000256" key="4">
    <source>
        <dbReference type="ARBA" id="ARBA00023315"/>
    </source>
</evidence>
<evidence type="ECO:0000256" key="5">
    <source>
        <dbReference type="RuleBase" id="RU367021"/>
    </source>
</evidence>
<dbReference type="PANTHER" id="PTHR43017">
    <property type="entry name" value="GALACTOSIDE O-ACETYLTRANSFERASE"/>
    <property type="match status" value="1"/>
</dbReference>
<evidence type="ECO:0000313" key="10">
    <source>
        <dbReference type="Proteomes" id="UP000215539"/>
    </source>
</evidence>
<dbReference type="EMBL" id="CP014227">
    <property type="protein sequence ID" value="AMD85256.1"/>
    <property type="molecule type" value="Genomic_DNA"/>
</dbReference>
<evidence type="ECO:0000256" key="2">
    <source>
        <dbReference type="ARBA" id="ARBA00022679"/>
    </source>
</evidence>
<dbReference type="InterPro" id="IPR018357">
    <property type="entry name" value="Hexapep_transf_CS"/>
</dbReference>
<accession>A0AAX2GUX4</accession>
<dbReference type="InterPro" id="IPR011004">
    <property type="entry name" value="Trimer_LpxA-like_sf"/>
</dbReference>
<evidence type="ECO:0000256" key="1">
    <source>
        <dbReference type="ARBA" id="ARBA00007274"/>
    </source>
</evidence>
<reference evidence="8 10" key="2">
    <citation type="submission" date="2017-06" db="EMBL/GenBank/DDBJ databases">
        <authorList>
            <consortium name="Pathogen Informatics"/>
        </authorList>
    </citation>
    <scope>NUCLEOTIDE SEQUENCE [LARGE SCALE GENOMIC DNA]</scope>
    <source>
        <strain evidence="8 10">NCTC12947</strain>
    </source>
</reference>
<name>A0AAX2GUX4_9FLAO</name>
<evidence type="ECO:0000313" key="7">
    <source>
        <dbReference type="EMBL" id="AMD85256.1"/>
    </source>
</evidence>
<evidence type="ECO:0000256" key="3">
    <source>
        <dbReference type="ARBA" id="ARBA00022737"/>
    </source>
</evidence>
<reference evidence="7 9" key="1">
    <citation type="submission" date="2016-02" db="EMBL/GenBank/DDBJ databases">
        <authorList>
            <person name="Holder M.E."/>
            <person name="Ajami N.J."/>
            <person name="Petrosino J.F."/>
        </authorList>
    </citation>
    <scope>NUCLEOTIDE SEQUENCE [LARGE SCALE GENOMIC DNA]</scope>
    <source>
        <strain evidence="7 9">CCUG 32990</strain>
    </source>
</reference>
<gene>
    <name evidence="8" type="primary">maa</name>
    <name evidence="7" type="ORF">AXF12_06870</name>
    <name evidence="8" type="ORF">SAMEA44541418_00331</name>
</gene>
<dbReference type="Proteomes" id="UP000065822">
    <property type="component" value="Chromosome"/>
</dbReference>
<protein>
    <recommendedName>
        <fullName evidence="5">Acetyltransferase</fullName>
        <ecNumber evidence="5">2.3.1.-</ecNumber>
    </recommendedName>
</protein>
<evidence type="ECO:0000313" key="8">
    <source>
        <dbReference type="EMBL" id="SNV03836.1"/>
    </source>
</evidence>
<dbReference type="Proteomes" id="UP000215539">
    <property type="component" value="Chromosome 1"/>
</dbReference>
<dbReference type="EMBL" id="LT906449">
    <property type="protein sequence ID" value="SNV03836.1"/>
    <property type="molecule type" value="Genomic_DNA"/>
</dbReference>
<keyword evidence="9" id="KW-1185">Reference proteome</keyword>
<evidence type="ECO:0000259" key="6">
    <source>
        <dbReference type="SMART" id="SM01266"/>
    </source>
</evidence>
<keyword evidence="3" id="KW-0677">Repeat</keyword>
<comment type="similarity">
    <text evidence="1 5">Belongs to the transferase hexapeptide repeat family.</text>
</comment>
<dbReference type="RefSeq" id="WP_066429518.1">
    <property type="nucleotide sequence ID" value="NZ_CP014227.1"/>
</dbReference>
<sequence>MTAKELMLAGEWFDATDTALQKERMRAEELLFRFNNLHSSEEAERGAILNKLLGAMGENGVIKGPFYCDYGYNIRIGDNFFANFNCVMLDGAPITIGNNVLIAPNVSLFTALHPLEVEPRNRWIEKALPITIGNNVWIGGGVVINPGVTIGDDVVIGSGSVVTKDIPSGVVAYGNPCRVRE</sequence>
<proteinExistence type="inferred from homology"/>
<organism evidence="8 10">
    <name type="scientific">Capnocytophaga haemolytica</name>
    <dbReference type="NCBI Taxonomy" id="45243"/>
    <lineage>
        <taxon>Bacteria</taxon>
        <taxon>Pseudomonadati</taxon>
        <taxon>Bacteroidota</taxon>
        <taxon>Flavobacteriia</taxon>
        <taxon>Flavobacteriales</taxon>
        <taxon>Flavobacteriaceae</taxon>
        <taxon>Capnocytophaga</taxon>
    </lineage>
</organism>
<dbReference type="FunFam" id="2.160.10.10:FF:000008">
    <property type="entry name" value="Maltose O-acetyltransferase"/>
    <property type="match status" value="1"/>
</dbReference>
<keyword evidence="4 5" id="KW-0012">Acyltransferase</keyword>
<dbReference type="PROSITE" id="PS00101">
    <property type="entry name" value="HEXAPEP_TRANSFERASES"/>
    <property type="match status" value="1"/>
</dbReference>
<feature type="domain" description="Maltose/galactoside acetyltransferase" evidence="6">
    <location>
        <begin position="4"/>
        <end position="58"/>
    </location>
</feature>
<dbReference type="InterPro" id="IPR039369">
    <property type="entry name" value="LacA-like"/>
</dbReference>
<dbReference type="InterPro" id="IPR001451">
    <property type="entry name" value="Hexapep"/>
</dbReference>
<dbReference type="InterPro" id="IPR024688">
    <property type="entry name" value="Mac_dom"/>
</dbReference>
<dbReference type="Gene3D" id="2.160.10.10">
    <property type="entry name" value="Hexapeptide repeat proteins"/>
    <property type="match status" value="1"/>
</dbReference>
<evidence type="ECO:0000313" key="9">
    <source>
        <dbReference type="Proteomes" id="UP000065822"/>
    </source>
</evidence>
<dbReference type="PANTHER" id="PTHR43017:SF1">
    <property type="entry name" value="ACETYLTRANSFERASE YJL218W-RELATED"/>
    <property type="match status" value="1"/>
</dbReference>
<dbReference type="Pfam" id="PF12464">
    <property type="entry name" value="Mac"/>
    <property type="match status" value="1"/>
</dbReference>
<dbReference type="EC" id="2.3.1.-" evidence="5"/>
<keyword evidence="2 5" id="KW-0808">Transferase</keyword>